<gene>
    <name evidence="2" type="ORF">SAMN05443638_1454</name>
</gene>
<dbReference type="Proteomes" id="UP000184035">
    <property type="component" value="Unassembled WGS sequence"/>
</dbReference>
<keyword evidence="1" id="KW-1133">Transmembrane helix</keyword>
<organism evidence="2 3">
    <name type="scientific">Clostridium fallax</name>
    <dbReference type="NCBI Taxonomy" id="1533"/>
    <lineage>
        <taxon>Bacteria</taxon>
        <taxon>Bacillati</taxon>
        <taxon>Bacillota</taxon>
        <taxon>Clostridia</taxon>
        <taxon>Eubacteriales</taxon>
        <taxon>Clostridiaceae</taxon>
        <taxon>Clostridium</taxon>
    </lineage>
</organism>
<dbReference type="EMBL" id="FQVM01000045">
    <property type="protein sequence ID" value="SHF16619.1"/>
    <property type="molecule type" value="Genomic_DNA"/>
</dbReference>
<proteinExistence type="predicted"/>
<keyword evidence="1" id="KW-0472">Membrane</keyword>
<feature type="transmembrane region" description="Helical" evidence="1">
    <location>
        <begin position="38"/>
        <end position="57"/>
    </location>
</feature>
<dbReference type="RefSeq" id="WP_072897834.1">
    <property type="nucleotide sequence ID" value="NZ_FQVM01000045.1"/>
</dbReference>
<protein>
    <submittedName>
        <fullName evidence="2">Uncharacterized protein</fullName>
    </submittedName>
</protein>
<evidence type="ECO:0000313" key="2">
    <source>
        <dbReference type="EMBL" id="SHF16619.1"/>
    </source>
</evidence>
<dbReference type="AlphaFoldDB" id="A0A1M4ZEY1"/>
<evidence type="ECO:0000313" key="3">
    <source>
        <dbReference type="Proteomes" id="UP000184035"/>
    </source>
</evidence>
<keyword evidence="1" id="KW-0812">Transmembrane</keyword>
<accession>A0A1M4ZEY1</accession>
<sequence>MSDKITLTEKENEYLAKGIAVGVGIGVLGGLIAGYVELGFAIGGVSGVIGSLGYSLYMRHKENLKLKI</sequence>
<feature type="transmembrane region" description="Helical" evidence="1">
    <location>
        <begin position="14"/>
        <end position="32"/>
    </location>
</feature>
<evidence type="ECO:0000256" key="1">
    <source>
        <dbReference type="SAM" id="Phobius"/>
    </source>
</evidence>
<reference evidence="2 3" key="1">
    <citation type="submission" date="2016-11" db="EMBL/GenBank/DDBJ databases">
        <authorList>
            <person name="Jaros S."/>
            <person name="Januszkiewicz K."/>
            <person name="Wedrychowicz H."/>
        </authorList>
    </citation>
    <scope>NUCLEOTIDE SEQUENCE [LARGE SCALE GENOMIC DNA]</scope>
    <source>
        <strain evidence="2 3">DSM 2631</strain>
    </source>
</reference>
<keyword evidence="3" id="KW-1185">Reference proteome</keyword>
<name>A0A1M4ZEY1_9CLOT</name>